<dbReference type="PANTHER" id="PTHR46244:SF3">
    <property type="entry name" value="PHOSPHOENOLPYRUVATE-PROTEIN PHOSPHOTRANSFERASE"/>
    <property type="match status" value="1"/>
</dbReference>
<evidence type="ECO:0000256" key="3">
    <source>
        <dbReference type="ARBA" id="ARBA00002728"/>
    </source>
</evidence>
<feature type="active site" description="Proton donor" evidence="18">
    <location>
        <position position="504"/>
    </location>
</feature>
<dbReference type="PROSITE" id="PS00742">
    <property type="entry name" value="PEP_ENZYMES_2"/>
    <property type="match status" value="1"/>
</dbReference>
<dbReference type="Gene3D" id="3.20.20.60">
    <property type="entry name" value="Phosphoenolpyruvate-binding domains"/>
    <property type="match status" value="1"/>
</dbReference>
<dbReference type="InterPro" id="IPR000121">
    <property type="entry name" value="PEP_util_C"/>
</dbReference>
<evidence type="ECO:0000256" key="12">
    <source>
        <dbReference type="ARBA" id="ARBA00022683"/>
    </source>
</evidence>
<dbReference type="InterPro" id="IPR040442">
    <property type="entry name" value="Pyrv_kinase-like_dom_sf"/>
</dbReference>
<proteinExistence type="inferred from homology"/>
<evidence type="ECO:0000256" key="7">
    <source>
        <dbReference type="ARBA" id="ARBA00016544"/>
    </source>
</evidence>
<feature type="binding site" evidence="19">
    <location>
        <position position="297"/>
    </location>
    <ligand>
        <name>phosphoenolpyruvate</name>
        <dbReference type="ChEBI" id="CHEBI:58702"/>
    </ligand>
</feature>
<feature type="domain" description="Phosphotransferase system enzyme I N-terminal" evidence="24">
    <location>
        <begin position="4"/>
        <end position="127"/>
    </location>
</feature>
<comment type="catalytic activity">
    <reaction evidence="1 17">
        <text>L-histidyl-[protein] + phosphoenolpyruvate = N(pros)-phospho-L-histidyl-[protein] + pyruvate</text>
        <dbReference type="Rhea" id="RHEA:23880"/>
        <dbReference type="Rhea" id="RHEA-COMP:9745"/>
        <dbReference type="Rhea" id="RHEA-COMP:9746"/>
        <dbReference type="ChEBI" id="CHEBI:15361"/>
        <dbReference type="ChEBI" id="CHEBI:29979"/>
        <dbReference type="ChEBI" id="CHEBI:58702"/>
        <dbReference type="ChEBI" id="CHEBI:64837"/>
        <dbReference type="EC" id="2.7.3.9"/>
    </reaction>
</comment>
<comment type="function">
    <text evidence="3 17">General (non sugar-specific) component of the phosphoenolpyruvate-dependent sugar phosphotransferase system (sugar PTS). This major carbohydrate active-transport system catalyzes the phosphorylation of incoming sugar substrates concomitantly with their translocation across the cell membrane. Enzyme I transfers the phosphoryl group from phosphoenolpyruvate (PEP) to the phosphoryl carrier protein (HPr).</text>
</comment>
<sequence>MQLKGIAAASGYAIGPAFIMQEQAQDVERKVIDASQVEAEVSRLQHAVNQAMAELEKIKDDTAAKLGEHHAEIFATHILVLQDEEFVGQALEKVRSESVNAEYALHEVAQQLIDIFSSMDSEYMRERAADFRDVSKRVLAALSGEKSASLNDFESPVVLFAHDLTPSDTAQLDRSKVAGFATNIGGRTSHSAIMARSMEIPAVVGLKNGTETVNNGDMIILDGARGLIIVHPDQDTIAAYEEKKQKFEKRQEEMKLYKDKPTVTLDGKHVELVANIGNPEDALGARNNGAEGVGLFRTEFLYMGRDNFPTEEEQYQAYTTVAETLGKEKPVVIRTLDIGGDKELPYLELPHEMNPFLGYRAIRICLDQVDLFKTQLRAILRASVHGNIKMMYPMIATLAELRQANAILDETKAELDKEGIAYNKDMEVGMMVEIPAAAIIADQLAKEVDFFSIGTNDLVQYTMAADRMNEKVSHLTQPFNPAVLRLIRMVIDAAHKEGKWAGMCGEMAGNLTAIPILLGLGLDEFSMSASSVLPARVLLSRLSREDMQDIAAQALMMEHEDEIQRFVQERVEAVNQLLV</sequence>
<evidence type="ECO:0000256" key="17">
    <source>
        <dbReference type="PIRNR" id="PIRNR000732"/>
    </source>
</evidence>
<dbReference type="InterPro" id="IPR036618">
    <property type="entry name" value="PtsI_HPr-bd_sf"/>
</dbReference>
<dbReference type="GO" id="GO:0009401">
    <property type="term" value="P:phosphoenolpyruvate-dependent sugar phosphotransferase system"/>
    <property type="evidence" value="ECO:0007669"/>
    <property type="project" value="UniProtKB-KW"/>
</dbReference>
<dbReference type="InterPro" id="IPR018274">
    <property type="entry name" value="PEP_util_AS"/>
</dbReference>
<dbReference type="OrthoDB" id="9765468at2"/>
<dbReference type="STRING" id="1852522.SAMN06295960_3321"/>
<evidence type="ECO:0000313" key="25">
    <source>
        <dbReference type="EMBL" id="SMG51971.1"/>
    </source>
</evidence>
<dbReference type="Pfam" id="PF05524">
    <property type="entry name" value="PEP-utilisers_N"/>
    <property type="match status" value="1"/>
</dbReference>
<reference evidence="25 26" key="1">
    <citation type="submission" date="2017-04" db="EMBL/GenBank/DDBJ databases">
        <authorList>
            <person name="Afonso C.L."/>
            <person name="Miller P.J."/>
            <person name="Scott M.A."/>
            <person name="Spackman E."/>
            <person name="Goraichik I."/>
            <person name="Dimitrov K.M."/>
            <person name="Suarez D.L."/>
            <person name="Swayne D.E."/>
        </authorList>
    </citation>
    <scope>NUCLEOTIDE SEQUENCE [LARGE SCALE GENOMIC DNA]</scope>
    <source>
        <strain evidence="25 26">11</strain>
    </source>
</reference>
<dbReference type="InterPro" id="IPR050499">
    <property type="entry name" value="PEP-utilizing_PTS_enzyme"/>
</dbReference>
<keyword evidence="14 17" id="KW-0418">Kinase</keyword>
<dbReference type="PROSITE" id="PS00370">
    <property type="entry name" value="PEP_ENZYMES_PHOS_SITE"/>
    <property type="match status" value="1"/>
</dbReference>
<feature type="domain" description="PEP-utilising enzyme C-terminal" evidence="23">
    <location>
        <begin position="253"/>
        <end position="542"/>
    </location>
</feature>
<dbReference type="Pfam" id="PF02896">
    <property type="entry name" value="PEP-utilizers_C"/>
    <property type="match status" value="1"/>
</dbReference>
<dbReference type="Gene3D" id="3.50.30.10">
    <property type="entry name" value="Phosphohistidine domain"/>
    <property type="match status" value="1"/>
</dbReference>
<feature type="binding site" evidence="20">
    <location>
        <position position="433"/>
    </location>
    <ligand>
        <name>Mg(2+)</name>
        <dbReference type="ChEBI" id="CHEBI:18420"/>
    </ligand>
</feature>
<evidence type="ECO:0000259" key="23">
    <source>
        <dbReference type="Pfam" id="PF02896"/>
    </source>
</evidence>
<dbReference type="InterPro" id="IPR023151">
    <property type="entry name" value="PEP_util_CS"/>
</dbReference>
<dbReference type="GO" id="GO:0046872">
    <property type="term" value="F:metal ion binding"/>
    <property type="evidence" value="ECO:0007669"/>
    <property type="project" value="UniProtKB-KW"/>
</dbReference>
<evidence type="ECO:0000256" key="13">
    <source>
        <dbReference type="ARBA" id="ARBA00022723"/>
    </source>
</evidence>
<evidence type="ECO:0000259" key="24">
    <source>
        <dbReference type="Pfam" id="PF05524"/>
    </source>
</evidence>
<keyword evidence="12 17" id="KW-0598">Phosphotransferase system</keyword>
<dbReference type="FunFam" id="3.20.20.60:FF:000007">
    <property type="entry name" value="Phosphoenolpyruvate-protein phosphotransferase"/>
    <property type="match status" value="1"/>
</dbReference>
<dbReference type="SUPFAM" id="SSF51621">
    <property type="entry name" value="Phosphoenolpyruvate/pyruvate domain"/>
    <property type="match status" value="1"/>
</dbReference>
<evidence type="ECO:0000256" key="4">
    <source>
        <dbReference type="ARBA" id="ARBA00004496"/>
    </source>
</evidence>
<evidence type="ECO:0000256" key="6">
    <source>
        <dbReference type="ARBA" id="ARBA00012232"/>
    </source>
</evidence>
<feature type="binding site" evidence="19">
    <location>
        <begin position="456"/>
        <end position="457"/>
    </location>
    <ligand>
        <name>phosphoenolpyruvate</name>
        <dbReference type="ChEBI" id="CHEBI:58702"/>
    </ligand>
</feature>
<comment type="subcellular location">
    <subcellularLocation>
        <location evidence="4 17">Cytoplasm</location>
    </subcellularLocation>
</comment>
<name>A0A1X7LDQ3_9BACL</name>
<evidence type="ECO:0000256" key="15">
    <source>
        <dbReference type="ARBA" id="ARBA00022842"/>
    </source>
</evidence>
<keyword evidence="13 17" id="KW-0479">Metal-binding</keyword>
<dbReference type="PIRSF" id="PIRSF000732">
    <property type="entry name" value="PTS_enzyme_I"/>
    <property type="match status" value="1"/>
</dbReference>
<keyword evidence="26" id="KW-1185">Reference proteome</keyword>
<dbReference type="InterPro" id="IPR015813">
    <property type="entry name" value="Pyrv/PenolPyrv_kinase-like_dom"/>
</dbReference>
<organism evidence="25 26">
    <name type="scientific">Paenibacillus aquistagni</name>
    <dbReference type="NCBI Taxonomy" id="1852522"/>
    <lineage>
        <taxon>Bacteria</taxon>
        <taxon>Bacillati</taxon>
        <taxon>Bacillota</taxon>
        <taxon>Bacilli</taxon>
        <taxon>Bacillales</taxon>
        <taxon>Paenibacillaceae</taxon>
        <taxon>Paenibacillus</taxon>
    </lineage>
</organism>
<dbReference type="GO" id="GO:0008965">
    <property type="term" value="F:phosphoenolpyruvate-protein phosphotransferase activity"/>
    <property type="evidence" value="ECO:0007669"/>
    <property type="project" value="UniProtKB-EC"/>
</dbReference>
<dbReference type="InterPro" id="IPR006318">
    <property type="entry name" value="PTS_EI-like"/>
</dbReference>
<dbReference type="InterPro" id="IPR008279">
    <property type="entry name" value="PEP-util_enz_mobile_dom"/>
</dbReference>
<evidence type="ECO:0000256" key="21">
    <source>
        <dbReference type="SAM" id="Coils"/>
    </source>
</evidence>
<dbReference type="EC" id="2.7.3.9" evidence="6 17"/>
<keyword evidence="8 17" id="KW-0813">Transport</keyword>
<feature type="active site" description="Tele-phosphohistidine intermediate" evidence="18">
    <location>
        <position position="190"/>
    </location>
</feature>
<dbReference type="GO" id="GO:0016301">
    <property type="term" value="F:kinase activity"/>
    <property type="evidence" value="ECO:0007669"/>
    <property type="project" value="UniProtKB-KW"/>
</dbReference>
<dbReference type="EMBL" id="FXAZ01000004">
    <property type="protein sequence ID" value="SMG51971.1"/>
    <property type="molecule type" value="Genomic_DNA"/>
</dbReference>
<protein>
    <recommendedName>
        <fullName evidence="7 17">Phosphoenolpyruvate-protein phosphotransferase</fullName>
        <ecNumber evidence="6 17">2.7.3.9</ecNumber>
    </recommendedName>
    <alternativeName>
        <fullName evidence="16 17">Phosphotransferase system, enzyme I</fullName>
    </alternativeName>
</protein>
<evidence type="ECO:0000256" key="1">
    <source>
        <dbReference type="ARBA" id="ARBA00000683"/>
    </source>
</evidence>
<comment type="cofactor">
    <cofactor evidence="2 17 20">
        <name>Mg(2+)</name>
        <dbReference type="ChEBI" id="CHEBI:18420"/>
    </cofactor>
</comment>
<evidence type="ECO:0000256" key="14">
    <source>
        <dbReference type="ARBA" id="ARBA00022777"/>
    </source>
</evidence>
<keyword evidence="15 17" id="KW-0460">Magnesium</keyword>
<dbReference type="InterPro" id="IPR008731">
    <property type="entry name" value="PTS_EIN"/>
</dbReference>
<dbReference type="GO" id="GO:0005737">
    <property type="term" value="C:cytoplasm"/>
    <property type="evidence" value="ECO:0007669"/>
    <property type="project" value="UniProtKB-SubCell"/>
</dbReference>
<feature type="binding site" evidence="19">
    <location>
        <position position="334"/>
    </location>
    <ligand>
        <name>phosphoenolpyruvate</name>
        <dbReference type="ChEBI" id="CHEBI:58702"/>
    </ligand>
</feature>
<evidence type="ECO:0000256" key="8">
    <source>
        <dbReference type="ARBA" id="ARBA00022448"/>
    </source>
</evidence>
<dbReference type="Gene3D" id="1.10.274.10">
    <property type="entry name" value="PtsI, HPr-binding domain"/>
    <property type="match status" value="1"/>
</dbReference>
<comment type="similarity">
    <text evidence="5 17">Belongs to the PEP-utilizing enzyme family.</text>
</comment>
<evidence type="ECO:0000256" key="2">
    <source>
        <dbReference type="ARBA" id="ARBA00001946"/>
    </source>
</evidence>
<evidence type="ECO:0000256" key="19">
    <source>
        <dbReference type="PIRSR" id="PIRSR000732-2"/>
    </source>
</evidence>
<evidence type="ECO:0000313" key="26">
    <source>
        <dbReference type="Proteomes" id="UP000193834"/>
    </source>
</evidence>
<accession>A0A1X7LDQ3</accession>
<keyword evidence="11 17" id="KW-0808">Transferase</keyword>
<evidence type="ECO:0000259" key="22">
    <source>
        <dbReference type="Pfam" id="PF00391"/>
    </source>
</evidence>
<keyword evidence="10 17" id="KW-0762">Sugar transport</keyword>
<keyword evidence="21" id="KW-0175">Coiled coil</keyword>
<evidence type="ECO:0000256" key="11">
    <source>
        <dbReference type="ARBA" id="ARBA00022679"/>
    </source>
</evidence>
<dbReference type="InterPro" id="IPR024692">
    <property type="entry name" value="PTS_EI"/>
</dbReference>
<dbReference type="SUPFAM" id="SSF52009">
    <property type="entry name" value="Phosphohistidine domain"/>
    <property type="match status" value="1"/>
</dbReference>
<evidence type="ECO:0000256" key="16">
    <source>
        <dbReference type="ARBA" id="ARBA00033235"/>
    </source>
</evidence>
<feature type="coiled-coil region" evidence="21">
    <location>
        <begin position="34"/>
        <end position="61"/>
    </location>
</feature>
<dbReference type="PRINTS" id="PR01736">
    <property type="entry name" value="PHPHTRNFRASE"/>
</dbReference>
<keyword evidence="9 17" id="KW-0963">Cytoplasm</keyword>
<dbReference type="RefSeq" id="WP_085495906.1">
    <property type="nucleotide sequence ID" value="NZ_FXAZ01000004.1"/>
</dbReference>
<dbReference type="PANTHER" id="PTHR46244">
    <property type="entry name" value="PHOSPHOENOLPYRUVATE-PROTEIN PHOSPHOTRANSFERASE"/>
    <property type="match status" value="1"/>
</dbReference>
<dbReference type="NCBIfam" id="TIGR01417">
    <property type="entry name" value="PTS_I_fam"/>
    <property type="match status" value="1"/>
</dbReference>
<evidence type="ECO:0000256" key="20">
    <source>
        <dbReference type="PIRSR" id="PIRSR000732-3"/>
    </source>
</evidence>
<dbReference type="AlphaFoldDB" id="A0A1X7LDQ3"/>
<feature type="binding site" evidence="20">
    <location>
        <position position="457"/>
    </location>
    <ligand>
        <name>Mg(2+)</name>
        <dbReference type="ChEBI" id="CHEBI:18420"/>
    </ligand>
</feature>
<evidence type="ECO:0000256" key="5">
    <source>
        <dbReference type="ARBA" id="ARBA00007837"/>
    </source>
</evidence>
<evidence type="ECO:0000256" key="18">
    <source>
        <dbReference type="PIRSR" id="PIRSR000732-1"/>
    </source>
</evidence>
<dbReference type="Pfam" id="PF00391">
    <property type="entry name" value="PEP-utilizers"/>
    <property type="match status" value="1"/>
</dbReference>
<gene>
    <name evidence="25" type="ORF">SAMN06295960_3321</name>
</gene>
<dbReference type="InterPro" id="IPR036637">
    <property type="entry name" value="Phosphohistidine_dom_sf"/>
</dbReference>
<feature type="domain" description="PEP-utilising enzyme mobile" evidence="22">
    <location>
        <begin position="154"/>
        <end position="226"/>
    </location>
</feature>
<keyword evidence="25" id="KW-0670">Pyruvate</keyword>
<dbReference type="SUPFAM" id="SSF47831">
    <property type="entry name" value="Enzyme I of the PEP:sugar phosphotransferase system HPr-binding (sub)domain"/>
    <property type="match status" value="1"/>
</dbReference>
<evidence type="ECO:0000256" key="9">
    <source>
        <dbReference type="ARBA" id="ARBA00022490"/>
    </source>
</evidence>
<feature type="binding site" evidence="19">
    <location>
        <position position="467"/>
    </location>
    <ligand>
        <name>phosphoenolpyruvate</name>
        <dbReference type="ChEBI" id="CHEBI:58702"/>
    </ligand>
</feature>
<evidence type="ECO:0000256" key="10">
    <source>
        <dbReference type="ARBA" id="ARBA00022597"/>
    </source>
</evidence>
<dbReference type="Proteomes" id="UP000193834">
    <property type="component" value="Unassembled WGS sequence"/>
</dbReference>